<keyword evidence="4" id="KW-1185">Reference proteome</keyword>
<sequence length="352" mass="37968">MAVTTRTLGRSGIEVSALGMGCWAIGGPWAEGSQPLGWGAVDDDESVRAIRHALDLGVTLFDTADTYGAGHGERVLGRALAGRRDEAVIATKWGWTFDEATRQATGEDPSPAYLRRAVAHSLRRLGTDRIDLYQLHLADLPVPRAEALVGTLEDLVAEGLIRAYGWSTDRPDRAAAFGRDARHATAVQHTLSVLRDAPELLAVCDKYDLASVNRGPLGMGLLSGKYTAGSTLPRDDVRGVAPGWLEWFRGGRPAPEWLRRVTAVRAALTADGRTLAQGALGWLWARSERTVPIPGCRTVAQVEENAGALRRGPLPADQFAEVERQLAALRSAALRDADRPYRPSPLPPTARP</sequence>
<dbReference type="EC" id="1.1.1.-" evidence="3"/>
<dbReference type="InterPro" id="IPR023210">
    <property type="entry name" value="NADP_OxRdtase_dom"/>
</dbReference>
<organism evidence="3 4">
    <name type="scientific">Micromonospora reichwaldensis</name>
    <dbReference type="NCBI Taxonomy" id="3075516"/>
    <lineage>
        <taxon>Bacteria</taxon>
        <taxon>Bacillati</taxon>
        <taxon>Actinomycetota</taxon>
        <taxon>Actinomycetes</taxon>
        <taxon>Micromonosporales</taxon>
        <taxon>Micromonosporaceae</taxon>
        <taxon>Micromonospora</taxon>
    </lineage>
</organism>
<reference evidence="3" key="1">
    <citation type="submission" date="2023-09" db="EMBL/GenBank/DDBJ databases">
        <title>30 novel species of actinomycetes from the DSMZ collection.</title>
        <authorList>
            <person name="Nouioui I."/>
        </authorList>
    </citation>
    <scope>NUCLEOTIDE SEQUENCE</scope>
    <source>
        <strain evidence="3">DSM 115977</strain>
    </source>
</reference>
<feature type="domain" description="NADP-dependent oxidoreductase" evidence="2">
    <location>
        <begin position="18"/>
        <end position="324"/>
    </location>
</feature>
<dbReference type="PANTHER" id="PTHR43312:SF1">
    <property type="entry name" value="NADP-DEPENDENT OXIDOREDUCTASE DOMAIN-CONTAINING PROTEIN"/>
    <property type="match status" value="1"/>
</dbReference>
<dbReference type="InterPro" id="IPR036812">
    <property type="entry name" value="NAD(P)_OxRdtase_dom_sf"/>
</dbReference>
<proteinExistence type="predicted"/>
<comment type="caution">
    <text evidence="3">The sequence shown here is derived from an EMBL/GenBank/DDBJ whole genome shotgun (WGS) entry which is preliminary data.</text>
</comment>
<dbReference type="RefSeq" id="WP_311414469.1">
    <property type="nucleotide sequence ID" value="NZ_JAVRFL010000046.1"/>
</dbReference>
<accession>A0ABU2X4I5</accession>
<dbReference type="PANTHER" id="PTHR43312">
    <property type="entry name" value="D-THREO-ALDOSE 1-DEHYDROGENASE"/>
    <property type="match status" value="1"/>
</dbReference>
<dbReference type="Proteomes" id="UP001180973">
    <property type="component" value="Unassembled WGS sequence"/>
</dbReference>
<dbReference type="Gene3D" id="3.20.20.100">
    <property type="entry name" value="NADP-dependent oxidoreductase domain"/>
    <property type="match status" value="1"/>
</dbReference>
<dbReference type="SUPFAM" id="SSF51430">
    <property type="entry name" value="NAD(P)-linked oxidoreductase"/>
    <property type="match status" value="1"/>
</dbReference>
<dbReference type="EMBL" id="JAVRFL010000046">
    <property type="protein sequence ID" value="MDT0532779.1"/>
    <property type="molecule type" value="Genomic_DNA"/>
</dbReference>
<evidence type="ECO:0000256" key="1">
    <source>
        <dbReference type="SAM" id="MobiDB-lite"/>
    </source>
</evidence>
<gene>
    <name evidence="3" type="ORF">RM555_27665</name>
</gene>
<keyword evidence="3" id="KW-0560">Oxidoreductase</keyword>
<evidence type="ECO:0000259" key="2">
    <source>
        <dbReference type="Pfam" id="PF00248"/>
    </source>
</evidence>
<name>A0ABU2X4I5_9ACTN</name>
<feature type="region of interest" description="Disordered" evidence="1">
    <location>
        <begin position="333"/>
        <end position="352"/>
    </location>
</feature>
<protein>
    <submittedName>
        <fullName evidence="3">Aldo/keto reductase</fullName>
        <ecNumber evidence="3">1.1.1.-</ecNumber>
    </submittedName>
</protein>
<evidence type="ECO:0000313" key="4">
    <source>
        <dbReference type="Proteomes" id="UP001180973"/>
    </source>
</evidence>
<dbReference type="GO" id="GO:0016491">
    <property type="term" value="F:oxidoreductase activity"/>
    <property type="evidence" value="ECO:0007669"/>
    <property type="project" value="UniProtKB-KW"/>
</dbReference>
<dbReference type="InterPro" id="IPR053135">
    <property type="entry name" value="AKR2_Oxidoreductase"/>
</dbReference>
<dbReference type="CDD" id="cd19086">
    <property type="entry name" value="AKR_AKR11C1"/>
    <property type="match status" value="1"/>
</dbReference>
<dbReference type="Pfam" id="PF00248">
    <property type="entry name" value="Aldo_ket_red"/>
    <property type="match status" value="1"/>
</dbReference>
<feature type="compositionally biased region" description="Pro residues" evidence="1">
    <location>
        <begin position="342"/>
        <end position="352"/>
    </location>
</feature>
<evidence type="ECO:0000313" key="3">
    <source>
        <dbReference type="EMBL" id="MDT0532779.1"/>
    </source>
</evidence>